<dbReference type="OrthoDB" id="2528823at2759"/>
<dbReference type="Proteomes" id="UP000239560">
    <property type="component" value="Unassembled WGS sequence"/>
</dbReference>
<evidence type="ECO:0000256" key="2">
    <source>
        <dbReference type="SAM" id="SignalP"/>
    </source>
</evidence>
<feature type="region of interest" description="Disordered" evidence="1">
    <location>
        <begin position="321"/>
        <end position="352"/>
    </location>
</feature>
<name>A0A2T0AAA2_RHOTO</name>
<evidence type="ECO:0008006" key="5">
    <source>
        <dbReference type="Google" id="ProtNLM"/>
    </source>
</evidence>
<feature type="compositionally biased region" description="Polar residues" evidence="1">
    <location>
        <begin position="256"/>
        <end position="268"/>
    </location>
</feature>
<feature type="signal peptide" evidence="2">
    <location>
        <begin position="1"/>
        <end position="19"/>
    </location>
</feature>
<feature type="region of interest" description="Disordered" evidence="1">
    <location>
        <begin position="231"/>
        <end position="268"/>
    </location>
</feature>
<protein>
    <recommendedName>
        <fullName evidence="5">Proteophosphoglycan ppg4</fullName>
    </recommendedName>
</protein>
<evidence type="ECO:0000313" key="3">
    <source>
        <dbReference type="EMBL" id="PRQ74943.1"/>
    </source>
</evidence>
<feature type="region of interest" description="Disordered" evidence="1">
    <location>
        <begin position="100"/>
        <end position="132"/>
    </location>
</feature>
<feature type="compositionally biased region" description="Basic and acidic residues" evidence="1">
    <location>
        <begin position="100"/>
        <end position="110"/>
    </location>
</feature>
<feature type="chain" id="PRO_5015399137" description="Proteophosphoglycan ppg4" evidence="2">
    <location>
        <begin position="20"/>
        <end position="352"/>
    </location>
</feature>
<accession>A0A2T0AAA2</accession>
<feature type="region of interest" description="Disordered" evidence="1">
    <location>
        <begin position="159"/>
        <end position="204"/>
    </location>
</feature>
<keyword evidence="2" id="KW-0732">Signal</keyword>
<proteinExistence type="predicted"/>
<sequence length="352" mass="36030">MQLPSALVVLLSLASLSHALPMARQRPSPRDINISHTSLANGTTSTHSIANSVLPAELQKAIEGSDININLTTDRVKRAAGVNNSTINLTVISSRTLLDRKAQGDALRRDRTTKRSAPASSVPSASSSPAAQHHNIHIDASSNGAGGVGGIHNSTVNINLHSTSSSSSRKTRRKVALGDHSVLVDVSSSSSSSGGAGDEGGIEDSTVHVNILPPRALTKSTGHHSIVVDSSSLGESDAAQSSTTTGSHSAVVDTSAGPSSSANGTASGVKNSTINLTVIAPKDSSSSPSPADAEVPALARLSKRALLAFEAWSSSIQQRDLASASSSEGDVAAMVGRDHSSRATMRRVVKRA</sequence>
<dbReference type="EMBL" id="LCTV02000005">
    <property type="protein sequence ID" value="PRQ74943.1"/>
    <property type="molecule type" value="Genomic_DNA"/>
</dbReference>
<organism evidence="3 4">
    <name type="scientific">Rhodotorula toruloides</name>
    <name type="common">Yeast</name>
    <name type="synonym">Rhodosporidium toruloides</name>
    <dbReference type="NCBI Taxonomy" id="5286"/>
    <lineage>
        <taxon>Eukaryota</taxon>
        <taxon>Fungi</taxon>
        <taxon>Dikarya</taxon>
        <taxon>Basidiomycota</taxon>
        <taxon>Pucciniomycotina</taxon>
        <taxon>Microbotryomycetes</taxon>
        <taxon>Sporidiobolales</taxon>
        <taxon>Sporidiobolaceae</taxon>
        <taxon>Rhodotorula</taxon>
    </lineage>
</organism>
<comment type="caution">
    <text evidence="3">The sequence shown here is derived from an EMBL/GenBank/DDBJ whole genome shotgun (WGS) entry which is preliminary data.</text>
</comment>
<feature type="compositionally biased region" description="Low complexity" evidence="1">
    <location>
        <begin position="116"/>
        <end position="131"/>
    </location>
</feature>
<reference evidence="3 4" key="1">
    <citation type="journal article" date="2018" name="Elife">
        <title>Functional genomics of lipid metabolism in the oleaginous yeast Rhodosporidium toruloides.</title>
        <authorList>
            <person name="Coradetti S.T."/>
            <person name="Pinel D."/>
            <person name="Geiselman G."/>
            <person name="Ito M."/>
            <person name="Mondo S."/>
            <person name="Reilly M.C."/>
            <person name="Cheng Y.F."/>
            <person name="Bauer S."/>
            <person name="Grigoriev I."/>
            <person name="Gladden J.M."/>
            <person name="Simmons B.A."/>
            <person name="Brem R."/>
            <person name="Arkin A.P."/>
            <person name="Skerker J.M."/>
        </authorList>
    </citation>
    <scope>NUCLEOTIDE SEQUENCE [LARGE SCALE GENOMIC DNA]</scope>
    <source>
        <strain evidence="3 4">NBRC 0880</strain>
    </source>
</reference>
<gene>
    <name evidence="3" type="ORF">AAT19DRAFT_13965</name>
</gene>
<evidence type="ECO:0000256" key="1">
    <source>
        <dbReference type="SAM" id="MobiDB-lite"/>
    </source>
</evidence>
<dbReference type="AlphaFoldDB" id="A0A2T0AAA2"/>
<evidence type="ECO:0000313" key="4">
    <source>
        <dbReference type="Proteomes" id="UP000239560"/>
    </source>
</evidence>
<feature type="compositionally biased region" description="Low complexity" evidence="1">
    <location>
        <begin position="178"/>
        <end position="193"/>
    </location>
</feature>
<feature type="compositionally biased region" description="Polar residues" evidence="1">
    <location>
        <begin position="231"/>
        <end position="248"/>
    </location>
</feature>